<evidence type="ECO:0000259" key="8">
    <source>
        <dbReference type="PROSITE" id="PS50011"/>
    </source>
</evidence>
<dbReference type="PROSITE" id="PS00107">
    <property type="entry name" value="PROTEIN_KINASE_ATP"/>
    <property type="match status" value="1"/>
</dbReference>
<evidence type="ECO:0000256" key="1">
    <source>
        <dbReference type="ARBA" id="ARBA00022679"/>
    </source>
</evidence>
<dbReference type="SUPFAM" id="SSF56112">
    <property type="entry name" value="Protein kinase-like (PK-like)"/>
    <property type="match status" value="1"/>
</dbReference>
<dbReference type="CDD" id="cd14014">
    <property type="entry name" value="STKc_PknB_like"/>
    <property type="match status" value="1"/>
</dbReference>
<dbReference type="PANTHER" id="PTHR43289">
    <property type="entry name" value="MITOGEN-ACTIVATED PROTEIN KINASE KINASE KINASE 20-RELATED"/>
    <property type="match status" value="1"/>
</dbReference>
<feature type="domain" description="Protein kinase" evidence="8">
    <location>
        <begin position="13"/>
        <end position="279"/>
    </location>
</feature>
<dbReference type="PANTHER" id="PTHR43289:SF34">
    <property type="entry name" value="SERINE_THREONINE-PROTEIN KINASE YBDM-RELATED"/>
    <property type="match status" value="1"/>
</dbReference>
<evidence type="ECO:0000313" key="9">
    <source>
        <dbReference type="EMBL" id="MBE9039231.1"/>
    </source>
</evidence>
<gene>
    <name evidence="9" type="ORF">IQ235_00275</name>
</gene>
<feature type="binding site" evidence="5">
    <location>
        <position position="41"/>
    </location>
    <ligand>
        <name>ATP</name>
        <dbReference type="ChEBI" id="CHEBI:30616"/>
    </ligand>
</feature>
<accession>A0A928VSB7</accession>
<reference evidence="9" key="1">
    <citation type="submission" date="2020-10" db="EMBL/GenBank/DDBJ databases">
        <authorList>
            <person name="Castelo-Branco R."/>
            <person name="Eusebio N."/>
            <person name="Adriana R."/>
            <person name="Vieira A."/>
            <person name="Brugerolle De Fraissinette N."/>
            <person name="Rezende De Castro R."/>
            <person name="Schneider M.P."/>
            <person name="Vasconcelos V."/>
            <person name="Leao P.N."/>
        </authorList>
    </citation>
    <scope>NUCLEOTIDE SEQUENCE</scope>
    <source>
        <strain evidence="9">LEGE 11467</strain>
    </source>
</reference>
<keyword evidence="6" id="KW-0175">Coiled coil</keyword>
<comment type="caution">
    <text evidence="9">The sequence shown here is derived from an EMBL/GenBank/DDBJ whole genome shotgun (WGS) entry which is preliminary data.</text>
</comment>
<evidence type="ECO:0000256" key="5">
    <source>
        <dbReference type="PROSITE-ProRule" id="PRU10141"/>
    </source>
</evidence>
<protein>
    <submittedName>
        <fullName evidence="9">Serine/threonine protein kinase</fullName>
    </submittedName>
</protein>
<proteinExistence type="predicted"/>
<evidence type="ECO:0000256" key="4">
    <source>
        <dbReference type="ARBA" id="ARBA00022840"/>
    </source>
</evidence>
<evidence type="ECO:0000256" key="6">
    <source>
        <dbReference type="SAM" id="Coils"/>
    </source>
</evidence>
<dbReference type="EMBL" id="JADEXN010000003">
    <property type="protein sequence ID" value="MBE9039231.1"/>
    <property type="molecule type" value="Genomic_DNA"/>
</dbReference>
<organism evidence="9 10">
    <name type="scientific">Zarconia navalis LEGE 11467</name>
    <dbReference type="NCBI Taxonomy" id="1828826"/>
    <lineage>
        <taxon>Bacteria</taxon>
        <taxon>Bacillati</taxon>
        <taxon>Cyanobacteriota</taxon>
        <taxon>Cyanophyceae</taxon>
        <taxon>Oscillatoriophycideae</taxon>
        <taxon>Oscillatoriales</taxon>
        <taxon>Oscillatoriales incertae sedis</taxon>
        <taxon>Zarconia</taxon>
        <taxon>Zarconia navalis</taxon>
    </lineage>
</organism>
<dbReference type="RefSeq" id="WP_264319496.1">
    <property type="nucleotide sequence ID" value="NZ_JADEXN010000003.1"/>
</dbReference>
<keyword evidence="4 5" id="KW-0067">ATP-binding</keyword>
<dbReference type="Pfam" id="PF00069">
    <property type="entry name" value="Pkinase"/>
    <property type="match status" value="1"/>
</dbReference>
<feature type="compositionally biased region" description="Polar residues" evidence="7">
    <location>
        <begin position="292"/>
        <end position="302"/>
    </location>
</feature>
<evidence type="ECO:0000256" key="2">
    <source>
        <dbReference type="ARBA" id="ARBA00022741"/>
    </source>
</evidence>
<keyword evidence="1" id="KW-0808">Transferase</keyword>
<keyword evidence="2 5" id="KW-0547">Nucleotide-binding</keyword>
<dbReference type="Gene3D" id="1.10.510.10">
    <property type="entry name" value="Transferase(Phosphotransferase) domain 1"/>
    <property type="match status" value="1"/>
</dbReference>
<dbReference type="GO" id="GO:0004674">
    <property type="term" value="F:protein serine/threonine kinase activity"/>
    <property type="evidence" value="ECO:0007669"/>
    <property type="project" value="UniProtKB-KW"/>
</dbReference>
<feature type="region of interest" description="Disordered" evidence="7">
    <location>
        <begin position="290"/>
        <end position="319"/>
    </location>
</feature>
<dbReference type="InterPro" id="IPR000719">
    <property type="entry name" value="Prot_kinase_dom"/>
</dbReference>
<evidence type="ECO:0000256" key="3">
    <source>
        <dbReference type="ARBA" id="ARBA00022777"/>
    </source>
</evidence>
<dbReference type="AlphaFoldDB" id="A0A928VSB7"/>
<name>A0A928VSB7_9CYAN</name>
<dbReference type="Gene3D" id="3.30.200.20">
    <property type="entry name" value="Phosphorylase Kinase, domain 1"/>
    <property type="match status" value="1"/>
</dbReference>
<sequence length="665" mass="74765">MLNIGQTLLGGKYTINKQLGAGGFGITYLATDENKQQIVIKTLNDTVRQSPDFTKFRQDFQREALRLAKCAHPHIVEIYDFFLEGELPCLVLEYINGEDLASRVHRQGVFSEAEALSYIQQIGSALAVIHEKGLLHRDVNPRNIMLRTGRSEAILIDFGIAREYTPNLTQTHTQLVSDAYSPIEQYDKRAKRDAYTDIYSLAATLYVILTNELPVPAPVRAAETELEPPRQLNPKISEKVDRAILKGMEFKPQNRPQSVREWLELLGVNSIIAPPQPTLTTPTVAVPGLNATPVSPQPTSSIPKVPLPQPGTPARTSPSPKRLLPIVGAGVAVATVVVVGSLAYLQLQSNRENQAALEKIQRLKIDEKYLECINQAQGIDETNVIYNEARELLNGCASEHLDLAQKLAGEEKFREAIVEAEKIPSGIPADEKRITSIEQWSEQILAKAEETYNLSGLDKALEIAKGIPESSSAYQKAQDKIQDWKDAWKMDTALFKEIQITSEAQQWQKTVEIGNRITRNSYWDAIVKNIYFSALNKLAKENLEIAKEKANNGNLQEAINLASSIEARDSVYEDVQSFISQWQEKLQKKEEEEQIKIKTEKERKFREDFQRLSREHFQECPSNSNTRSETTECIKILDEKYIALCILHGGVFSVDDVTAHNQCIF</sequence>
<keyword evidence="9" id="KW-0723">Serine/threonine-protein kinase</keyword>
<dbReference type="PROSITE" id="PS50011">
    <property type="entry name" value="PROTEIN_KINASE_DOM"/>
    <property type="match status" value="1"/>
</dbReference>
<feature type="coiled-coil region" evidence="6">
    <location>
        <begin position="538"/>
        <end position="608"/>
    </location>
</feature>
<evidence type="ECO:0000256" key="7">
    <source>
        <dbReference type="SAM" id="MobiDB-lite"/>
    </source>
</evidence>
<dbReference type="GO" id="GO:0005524">
    <property type="term" value="F:ATP binding"/>
    <property type="evidence" value="ECO:0007669"/>
    <property type="project" value="UniProtKB-UniRule"/>
</dbReference>
<dbReference type="InterPro" id="IPR011009">
    <property type="entry name" value="Kinase-like_dom_sf"/>
</dbReference>
<dbReference type="Proteomes" id="UP000621799">
    <property type="component" value="Unassembled WGS sequence"/>
</dbReference>
<keyword evidence="10" id="KW-1185">Reference proteome</keyword>
<dbReference type="InterPro" id="IPR017441">
    <property type="entry name" value="Protein_kinase_ATP_BS"/>
</dbReference>
<evidence type="ECO:0000313" key="10">
    <source>
        <dbReference type="Proteomes" id="UP000621799"/>
    </source>
</evidence>
<keyword evidence="3 9" id="KW-0418">Kinase</keyword>